<organism evidence="1 2">
    <name type="scientific">Trifolium medium</name>
    <dbReference type="NCBI Taxonomy" id="97028"/>
    <lineage>
        <taxon>Eukaryota</taxon>
        <taxon>Viridiplantae</taxon>
        <taxon>Streptophyta</taxon>
        <taxon>Embryophyta</taxon>
        <taxon>Tracheophyta</taxon>
        <taxon>Spermatophyta</taxon>
        <taxon>Magnoliopsida</taxon>
        <taxon>eudicotyledons</taxon>
        <taxon>Gunneridae</taxon>
        <taxon>Pentapetalae</taxon>
        <taxon>rosids</taxon>
        <taxon>fabids</taxon>
        <taxon>Fabales</taxon>
        <taxon>Fabaceae</taxon>
        <taxon>Papilionoideae</taxon>
        <taxon>50 kb inversion clade</taxon>
        <taxon>NPAAA clade</taxon>
        <taxon>Hologalegina</taxon>
        <taxon>IRL clade</taxon>
        <taxon>Trifolieae</taxon>
        <taxon>Trifolium</taxon>
    </lineage>
</organism>
<reference evidence="1 2" key="1">
    <citation type="journal article" date="2018" name="Front. Plant Sci.">
        <title>Red Clover (Trifolium pratense) and Zigzag Clover (T. medium) - A Picture of Genomic Similarities and Differences.</title>
        <authorList>
            <person name="Dluhosova J."/>
            <person name="Istvanek J."/>
            <person name="Nedelnik J."/>
            <person name="Repkova J."/>
        </authorList>
    </citation>
    <scope>NUCLEOTIDE SEQUENCE [LARGE SCALE GENOMIC DNA]</scope>
    <source>
        <strain evidence="2">cv. 10/8</strain>
        <tissue evidence="1">Leaf</tissue>
    </source>
</reference>
<evidence type="ECO:0000313" key="2">
    <source>
        <dbReference type="Proteomes" id="UP000265520"/>
    </source>
</evidence>
<comment type="caution">
    <text evidence="1">The sequence shown here is derived from an EMBL/GenBank/DDBJ whole genome shotgun (WGS) entry which is preliminary data.</text>
</comment>
<dbReference type="EMBL" id="LXQA010492599">
    <property type="protein sequence ID" value="MCI55221.1"/>
    <property type="molecule type" value="Genomic_DNA"/>
</dbReference>
<dbReference type="AlphaFoldDB" id="A0A392T265"/>
<dbReference type="Proteomes" id="UP000265520">
    <property type="component" value="Unassembled WGS sequence"/>
</dbReference>
<accession>A0A392T265</accession>
<feature type="non-terminal residue" evidence="1">
    <location>
        <position position="1"/>
    </location>
</feature>
<keyword evidence="2" id="KW-1185">Reference proteome</keyword>
<proteinExistence type="predicted"/>
<name>A0A392T265_9FABA</name>
<protein>
    <submittedName>
        <fullName evidence="1">Uncharacterized protein</fullName>
    </submittedName>
</protein>
<evidence type="ECO:0000313" key="1">
    <source>
        <dbReference type="EMBL" id="MCI55221.1"/>
    </source>
</evidence>
<sequence>DDGDDGGDVHCEKMVVGQGQTLGLMGDGDDVGGVCCEDDYPHLQTL</sequence>